<name>A0A8C6GZ78_MUSSI</name>
<dbReference type="GeneTree" id="ENSGT00960000191875"/>
<protein>
    <submittedName>
        <fullName evidence="1">Uncharacterized protein</fullName>
    </submittedName>
</protein>
<reference evidence="1" key="1">
    <citation type="submission" date="2025-08" db="UniProtKB">
        <authorList>
            <consortium name="Ensembl"/>
        </authorList>
    </citation>
    <scope>IDENTIFICATION</scope>
</reference>
<proteinExistence type="predicted"/>
<accession>A0A8C6GZ78</accession>
<dbReference type="AlphaFoldDB" id="A0A8C6GZ78"/>
<dbReference type="Proteomes" id="UP000694415">
    <property type="component" value="Unplaced"/>
</dbReference>
<sequence>MTQWETATPAVEETRVDIELFGKLNSYDASPTCSLVKIPLRVLVTATVHSGPPGTPQQALDEPGQEGCGLWVCPRLVIQAIWLLCAGAPRTLSGTSRPLPSVWRMSSPGIAEDASNAYAVKKHEQECVAKSNRSLPGSCLVNCECSGTLKERLAQLQTSALGRLRGYVVRPLCEGIFLFCPQPP</sequence>
<reference evidence="1" key="2">
    <citation type="submission" date="2025-09" db="UniProtKB">
        <authorList>
            <consortium name="Ensembl"/>
        </authorList>
    </citation>
    <scope>IDENTIFICATION</scope>
</reference>
<keyword evidence="2" id="KW-1185">Reference proteome</keyword>
<evidence type="ECO:0000313" key="1">
    <source>
        <dbReference type="Ensembl" id="ENSMSIP00000012807.1"/>
    </source>
</evidence>
<dbReference type="Ensembl" id="ENSMSIT00000016252.1">
    <property type="protein sequence ID" value="ENSMSIP00000012807.1"/>
    <property type="gene ID" value="ENSMSIG00000011114.1"/>
</dbReference>
<organism evidence="1 2">
    <name type="scientific">Mus spicilegus</name>
    <name type="common">Mound-building mouse</name>
    <dbReference type="NCBI Taxonomy" id="10103"/>
    <lineage>
        <taxon>Eukaryota</taxon>
        <taxon>Metazoa</taxon>
        <taxon>Chordata</taxon>
        <taxon>Craniata</taxon>
        <taxon>Vertebrata</taxon>
        <taxon>Euteleostomi</taxon>
        <taxon>Mammalia</taxon>
        <taxon>Eutheria</taxon>
        <taxon>Euarchontoglires</taxon>
        <taxon>Glires</taxon>
        <taxon>Rodentia</taxon>
        <taxon>Myomorpha</taxon>
        <taxon>Muroidea</taxon>
        <taxon>Muridae</taxon>
        <taxon>Murinae</taxon>
        <taxon>Mus</taxon>
        <taxon>Mus</taxon>
    </lineage>
</organism>
<evidence type="ECO:0000313" key="2">
    <source>
        <dbReference type="Proteomes" id="UP000694415"/>
    </source>
</evidence>